<dbReference type="EMBL" id="BMRP01000002">
    <property type="protein sequence ID" value="GGU46204.1"/>
    <property type="molecule type" value="Genomic_DNA"/>
</dbReference>
<reference evidence="2" key="1">
    <citation type="journal article" date="2019" name="Int. J. Syst. Evol. Microbiol.">
        <title>The Global Catalogue of Microorganisms (GCM) 10K type strain sequencing project: providing services to taxonomists for standard genome sequencing and annotation.</title>
        <authorList>
            <consortium name="The Broad Institute Genomics Platform"/>
            <consortium name="The Broad Institute Genome Sequencing Center for Infectious Disease"/>
            <person name="Wu L."/>
            <person name="Ma J."/>
        </authorList>
    </citation>
    <scope>NUCLEOTIDE SEQUENCE [LARGE SCALE GENOMIC DNA]</scope>
    <source>
        <strain evidence="2">JCM 3399</strain>
    </source>
</reference>
<gene>
    <name evidence="1" type="ORF">GCM10010211_07140</name>
</gene>
<dbReference type="Proteomes" id="UP000654471">
    <property type="component" value="Unassembled WGS sequence"/>
</dbReference>
<evidence type="ECO:0000313" key="2">
    <source>
        <dbReference type="Proteomes" id="UP000654471"/>
    </source>
</evidence>
<dbReference type="InterPro" id="IPR009351">
    <property type="entry name" value="AlkZ-like"/>
</dbReference>
<organism evidence="1 2">
    <name type="scientific">Streptomyces albospinus</name>
    <dbReference type="NCBI Taxonomy" id="285515"/>
    <lineage>
        <taxon>Bacteria</taxon>
        <taxon>Bacillati</taxon>
        <taxon>Actinomycetota</taxon>
        <taxon>Actinomycetes</taxon>
        <taxon>Kitasatosporales</taxon>
        <taxon>Streptomycetaceae</taxon>
        <taxon>Streptomyces</taxon>
    </lineage>
</organism>
<sequence>MTQRRTAPVLSARALGRATLERQLLLKRVESSALEAVERLVGLQAQAPRPPYEALAARLAGFRPEELSGLLESRRAVRIPVMRSTIHLVSARDAGVLRALTRQVHERTLRGNFAKRLAGADLARLTDAARALLEERPLTFAELGERLQEEWPEHERWPLSMAARQLLPLVQVTPRGLWGRSGPAAHTTLAAWLGERPAGEPGASAERCEPGDPRAALTGVLLRYLAAFGPASVKDMQTWSGLTRLREIVEPLVAEAGRDPRHPRLRTFRDENGVELFDLPGAPLPDPDTEAPVRFLPEFDNVLLSHADRTRLLPPAYQGRTWSRNVAYRVLLVDGSVRGLWSVETADDRARLVVEPFAPLTAAERTAVEEEAAGVLRTAAPGAAHDVRYGQVAQATG</sequence>
<dbReference type="PANTHER" id="PTHR38479:SF2">
    <property type="entry name" value="WINGED HELIX DNA-BINDING DOMAIN-CONTAINING PROTEIN"/>
    <property type="match status" value="1"/>
</dbReference>
<protein>
    <recommendedName>
        <fullName evidence="3">Winged helix DNA-binding domain-containing protein</fullName>
    </recommendedName>
</protein>
<dbReference type="PANTHER" id="PTHR38479">
    <property type="entry name" value="LMO0824 PROTEIN"/>
    <property type="match status" value="1"/>
</dbReference>
<evidence type="ECO:0008006" key="3">
    <source>
        <dbReference type="Google" id="ProtNLM"/>
    </source>
</evidence>
<comment type="caution">
    <text evidence="1">The sequence shown here is derived from an EMBL/GenBank/DDBJ whole genome shotgun (WGS) entry which is preliminary data.</text>
</comment>
<keyword evidence="2" id="KW-1185">Reference proteome</keyword>
<name>A0ABQ2UNC2_9ACTN</name>
<evidence type="ECO:0000313" key="1">
    <source>
        <dbReference type="EMBL" id="GGU46204.1"/>
    </source>
</evidence>
<dbReference type="RefSeq" id="WP_189296287.1">
    <property type="nucleotide sequence ID" value="NZ_BMRP01000002.1"/>
</dbReference>
<accession>A0ABQ2UNC2</accession>
<proteinExistence type="predicted"/>
<dbReference type="Pfam" id="PF06224">
    <property type="entry name" value="AlkZ-like"/>
    <property type="match status" value="1"/>
</dbReference>